<dbReference type="EMBL" id="KE356560">
    <property type="protein sequence ID" value="ERG92630.1"/>
    <property type="molecule type" value="Genomic_DNA"/>
</dbReference>
<proteinExistence type="predicted"/>
<organism evidence="2 3">
    <name type="scientific">Haloquadratum walsbyi J07HQW1</name>
    <dbReference type="NCBI Taxonomy" id="1238424"/>
    <lineage>
        <taxon>Archaea</taxon>
        <taxon>Methanobacteriati</taxon>
        <taxon>Methanobacteriota</taxon>
        <taxon>Stenosarchaea group</taxon>
        <taxon>Halobacteria</taxon>
        <taxon>Halobacteriales</taxon>
        <taxon>Haloferacaceae</taxon>
        <taxon>Haloquadratum</taxon>
    </lineage>
</organism>
<dbReference type="AlphaFoldDB" id="U1N7F4"/>
<evidence type="ECO:0000313" key="2">
    <source>
        <dbReference type="EMBL" id="ERG92630.1"/>
    </source>
</evidence>
<feature type="compositionally biased region" description="Polar residues" evidence="1">
    <location>
        <begin position="162"/>
        <end position="185"/>
    </location>
</feature>
<feature type="compositionally biased region" description="Polar residues" evidence="1">
    <location>
        <begin position="223"/>
        <end position="242"/>
    </location>
</feature>
<gene>
    <name evidence="2" type="ORF">J07HQW1_02675</name>
</gene>
<protein>
    <submittedName>
        <fullName evidence="2">Uncharacterized protein conserved in archaea</fullName>
    </submittedName>
</protein>
<sequence>MDLSELQDVQRTERQMDSLQHLSDTFYEDVAEYIAERKAERRRLASKTDDPFGDPAVGRLTDEIKTAEEVVQAIYERRIGKVVKLASFDAADMKTDTAGLTSEERELFDDLVARIITNREHVLSVLGGEGEEDSDSDSTGAETSSPADENPPQHDTEESIPAESSDNIHNTPAPNESQLQDTDSQPGIRDTHADADDVVDASGDETNVDTHSEINADSEDNTSTDPSSTLGSHPTTGMNAGSETETETETEPKTAHPHYTDTDTDIDTERQHANSSDESVPPNPDDVLAAAMGDGGDIVDAIDPSAVNTDIDNVDDNQTDSVTNGETTAQPDSKNLNRNDSDVTPPGEDEDRTQDSALDPLPQTAQEDADLHSNSTVEPESDSQSRPNDASITPSAQTTDITHTSDDSLNTQRNTDTNKSYKSPREGSETVTETNVESDPEPDSKSTITPDTPSDDPDRVILRITADVGRILGVDQREYDLAAEDIIMLPETNAEPLLSRDAATRLD</sequence>
<feature type="region of interest" description="Disordered" evidence="1">
    <location>
        <begin position="125"/>
        <end position="459"/>
    </location>
</feature>
<evidence type="ECO:0000313" key="3">
    <source>
        <dbReference type="Proteomes" id="UP000030649"/>
    </source>
</evidence>
<dbReference type="Proteomes" id="UP000030649">
    <property type="component" value="Unassembled WGS sequence"/>
</dbReference>
<feature type="compositionally biased region" description="Polar residues" evidence="1">
    <location>
        <begin position="372"/>
        <end position="421"/>
    </location>
</feature>
<feature type="compositionally biased region" description="Polar residues" evidence="1">
    <location>
        <begin position="319"/>
        <end position="334"/>
    </location>
</feature>
<accession>U1N7F4</accession>
<feature type="compositionally biased region" description="Acidic residues" evidence="1">
    <location>
        <begin position="196"/>
        <end position="207"/>
    </location>
</feature>
<dbReference type="CDD" id="cd11714">
    <property type="entry name" value="GINS_A_archaea"/>
    <property type="match status" value="1"/>
</dbReference>
<dbReference type="Gene3D" id="1.20.58.1030">
    <property type="match status" value="1"/>
</dbReference>
<dbReference type="Gene3D" id="3.40.5.50">
    <property type="match status" value="1"/>
</dbReference>
<name>U1N7F4_9EURY</name>
<evidence type="ECO:0000256" key="1">
    <source>
        <dbReference type="SAM" id="MobiDB-lite"/>
    </source>
</evidence>
<reference evidence="2 3" key="1">
    <citation type="journal article" date="2013" name="PLoS ONE">
        <title>Assembly-driven community genomics of a hypersaline microbial ecosystem.</title>
        <authorList>
            <person name="Podell S."/>
            <person name="Ugalde J.A."/>
            <person name="Narasingarao P."/>
            <person name="Banfield J.F."/>
            <person name="Heidelberg K.B."/>
            <person name="Allen E.E."/>
        </authorList>
    </citation>
    <scope>NUCLEOTIDE SEQUENCE [LARGE SCALE GENOMIC DNA]</scope>
    <source>
        <strain evidence="3">J07HQW1</strain>
    </source>
</reference>
<dbReference type="STRING" id="1238424.J07HQW1_02675"/>
<feature type="compositionally biased region" description="Basic and acidic residues" evidence="1">
    <location>
        <begin position="250"/>
        <end position="272"/>
    </location>
</feature>
<dbReference type="HOGENOM" id="CLU_047666_0_0_2"/>